<dbReference type="InterPro" id="IPR008630">
    <property type="entry name" value="Glyco_trans_34"/>
</dbReference>
<organism evidence="5 7">
    <name type="scientific">Didymodactylos carnosus</name>
    <dbReference type="NCBI Taxonomy" id="1234261"/>
    <lineage>
        <taxon>Eukaryota</taxon>
        <taxon>Metazoa</taxon>
        <taxon>Spiralia</taxon>
        <taxon>Gnathifera</taxon>
        <taxon>Rotifera</taxon>
        <taxon>Eurotatoria</taxon>
        <taxon>Bdelloidea</taxon>
        <taxon>Philodinida</taxon>
        <taxon>Philodinidae</taxon>
        <taxon>Didymodactylos</taxon>
    </lineage>
</organism>
<dbReference type="Proteomes" id="UP000663829">
    <property type="component" value="Unassembled WGS sequence"/>
</dbReference>
<feature type="signal peptide" evidence="4">
    <location>
        <begin position="1"/>
        <end position="21"/>
    </location>
</feature>
<dbReference type="PANTHER" id="PTHR31311:SF44">
    <property type="entry name" value="GLYCOSYLTRANSFERASE 2-RELATED"/>
    <property type="match status" value="1"/>
</dbReference>
<sequence>MLILFFLHRFLASFYVKESYAESKTSKLLIATGISPKPCKTSIGDYVNLQSFLNKLQYSELKGYESEFNAIQVDREMNGPWNKVALIKKLLKERQNEWIMWVDSDALIVNMSFDIPFDRYVGYNLVIWGLDDLLYKKGDPFNGINTGVFLIRNCDWSREFIELIDSFGKKDGRIKEDLLEKYLNKYLWGLFEQNAFCYVLKNYEIYKNKTFLETTYDLNGFWKQAFHKLEWNPFILHFAGCQFCSGSNNSLDVCLEKWNYFNRKANETYEAIKI</sequence>
<evidence type="ECO:0000313" key="7">
    <source>
        <dbReference type="Proteomes" id="UP000663829"/>
    </source>
</evidence>
<protein>
    <recommendedName>
        <fullName evidence="8">Glycosyltransferase family 34 protein</fullName>
    </recommendedName>
</protein>
<dbReference type="AlphaFoldDB" id="A0A815HNM5"/>
<accession>A0A815HNM5</accession>
<comment type="caution">
    <text evidence="5">The sequence shown here is derived from an EMBL/GenBank/DDBJ whole genome shotgun (WGS) entry which is preliminary data.</text>
</comment>
<keyword evidence="2" id="KW-0328">Glycosyltransferase</keyword>
<evidence type="ECO:0000313" key="5">
    <source>
        <dbReference type="EMBL" id="CAF1356510.1"/>
    </source>
</evidence>
<dbReference type="Gene3D" id="3.90.550.10">
    <property type="entry name" value="Spore Coat Polysaccharide Biosynthesis Protein SpsA, Chain A"/>
    <property type="match status" value="1"/>
</dbReference>
<reference evidence="5" key="1">
    <citation type="submission" date="2021-02" db="EMBL/GenBank/DDBJ databases">
        <authorList>
            <person name="Nowell W R."/>
        </authorList>
    </citation>
    <scope>NUCLEOTIDE SEQUENCE</scope>
</reference>
<gene>
    <name evidence="5" type="ORF">GPM918_LOCUS31166</name>
    <name evidence="6" type="ORF">SRO942_LOCUS31797</name>
</gene>
<evidence type="ECO:0000256" key="2">
    <source>
        <dbReference type="ARBA" id="ARBA00022676"/>
    </source>
</evidence>
<dbReference type="InterPro" id="IPR029044">
    <property type="entry name" value="Nucleotide-diphossugar_trans"/>
</dbReference>
<evidence type="ECO:0008006" key="8">
    <source>
        <dbReference type="Google" id="ProtNLM"/>
    </source>
</evidence>
<dbReference type="EMBL" id="CAJNOQ010015163">
    <property type="protein sequence ID" value="CAF1356510.1"/>
    <property type="molecule type" value="Genomic_DNA"/>
</dbReference>
<comment type="similarity">
    <text evidence="1">Belongs to the glycosyltransferase 34 family.</text>
</comment>
<dbReference type="OrthoDB" id="769944at2759"/>
<evidence type="ECO:0000313" key="6">
    <source>
        <dbReference type="EMBL" id="CAF4230531.1"/>
    </source>
</evidence>
<dbReference type="Proteomes" id="UP000681722">
    <property type="component" value="Unassembled WGS sequence"/>
</dbReference>
<evidence type="ECO:0000256" key="4">
    <source>
        <dbReference type="SAM" id="SignalP"/>
    </source>
</evidence>
<dbReference type="Pfam" id="PF05637">
    <property type="entry name" value="Glyco_transf_34"/>
    <property type="match status" value="1"/>
</dbReference>
<keyword evidence="7" id="KW-1185">Reference proteome</keyword>
<evidence type="ECO:0000256" key="3">
    <source>
        <dbReference type="ARBA" id="ARBA00022679"/>
    </source>
</evidence>
<dbReference type="PANTHER" id="PTHR31311">
    <property type="entry name" value="XYLOGLUCAN 6-XYLOSYLTRANSFERASE 5-RELATED-RELATED"/>
    <property type="match status" value="1"/>
</dbReference>
<feature type="chain" id="PRO_5036227702" description="Glycosyltransferase family 34 protein" evidence="4">
    <location>
        <begin position="22"/>
        <end position="274"/>
    </location>
</feature>
<dbReference type="EMBL" id="CAJOBC010067211">
    <property type="protein sequence ID" value="CAF4230531.1"/>
    <property type="molecule type" value="Genomic_DNA"/>
</dbReference>
<name>A0A815HNM5_9BILA</name>
<dbReference type="GO" id="GO:0016020">
    <property type="term" value="C:membrane"/>
    <property type="evidence" value="ECO:0007669"/>
    <property type="project" value="InterPro"/>
</dbReference>
<evidence type="ECO:0000256" key="1">
    <source>
        <dbReference type="ARBA" id="ARBA00005664"/>
    </source>
</evidence>
<keyword evidence="3" id="KW-0808">Transferase</keyword>
<keyword evidence="4" id="KW-0732">Signal</keyword>
<dbReference type="GO" id="GO:0016757">
    <property type="term" value="F:glycosyltransferase activity"/>
    <property type="evidence" value="ECO:0007669"/>
    <property type="project" value="UniProtKB-KW"/>
</dbReference>
<proteinExistence type="inferred from homology"/>